<keyword evidence="2" id="KW-1185">Reference proteome</keyword>
<sequence length="37" mass="4208">MRDNLIGALNYYSGKEHDYIAGISLRVELSIENLLLI</sequence>
<dbReference type="Proteomes" id="UP000019202">
    <property type="component" value="Unassembled WGS sequence"/>
</dbReference>
<dbReference type="STRING" id="1427518.XSR1_50035"/>
<evidence type="ECO:0000313" key="2">
    <source>
        <dbReference type="Proteomes" id="UP000019202"/>
    </source>
</evidence>
<organism evidence="1 2">
    <name type="scientific">Xenorhabdus szentirmaii DSM 16338</name>
    <dbReference type="NCBI Taxonomy" id="1427518"/>
    <lineage>
        <taxon>Bacteria</taxon>
        <taxon>Pseudomonadati</taxon>
        <taxon>Pseudomonadota</taxon>
        <taxon>Gammaproteobacteria</taxon>
        <taxon>Enterobacterales</taxon>
        <taxon>Morganellaceae</taxon>
        <taxon>Xenorhabdus</taxon>
    </lineage>
</organism>
<protein>
    <submittedName>
        <fullName evidence="1">Uncharacterized protein</fullName>
    </submittedName>
</protein>
<name>W1J3I2_9GAMM</name>
<proteinExistence type="predicted"/>
<dbReference type="EMBL" id="CBXF010000110">
    <property type="protein sequence ID" value="CDL84623.1"/>
    <property type="molecule type" value="Genomic_DNA"/>
</dbReference>
<dbReference type="AlphaFoldDB" id="W1J3I2"/>
<gene>
    <name evidence="1" type="ORF">XSR1_50035</name>
</gene>
<comment type="caution">
    <text evidence="1">The sequence shown here is derived from an EMBL/GenBank/DDBJ whole genome shotgun (WGS) entry which is preliminary data.</text>
</comment>
<evidence type="ECO:0000313" key="1">
    <source>
        <dbReference type="EMBL" id="CDL84623.1"/>
    </source>
</evidence>
<accession>W1J3I2</accession>
<reference evidence="1" key="1">
    <citation type="submission" date="2013-11" db="EMBL/GenBank/DDBJ databases">
        <title>Draft genome sequence and annotation of the entomopathogenic bacteria, Xenorhabdus cabanillasi strain JM26 and Xenorhabdus szentirmai strain DSM 16338.</title>
        <authorList>
            <person name="Gualtieri M."/>
            <person name="Ogier J.C."/>
            <person name="Pages S."/>
            <person name="Givaudan A."/>
            <person name="Gaudriault S."/>
        </authorList>
    </citation>
    <scope>NUCLEOTIDE SEQUENCE [LARGE SCALE GENOMIC DNA]</scope>
    <source>
        <strain evidence="1">DSM 16338</strain>
    </source>
</reference>